<dbReference type="EMBL" id="OX458333">
    <property type="protein sequence ID" value="CAI8935637.1"/>
    <property type="molecule type" value="Genomic_DNA"/>
</dbReference>
<gene>
    <name evidence="1" type="ORF">MSZNOR_4133</name>
</gene>
<protein>
    <submittedName>
        <fullName evidence="1">Uncharacterized protein</fullName>
    </submittedName>
</protein>
<proteinExistence type="predicted"/>
<evidence type="ECO:0000313" key="2">
    <source>
        <dbReference type="Proteomes" id="UP001162030"/>
    </source>
</evidence>
<accession>A0ABN8XA92</accession>
<sequence>MSPPTLSVFGFSIFLFASATYETKHASNSHLASLLLKGLIIAGMQSLSTPNLEAIGGRT</sequence>
<reference evidence="1 2" key="1">
    <citation type="submission" date="2023-03" db="EMBL/GenBank/DDBJ databases">
        <authorList>
            <person name="Pearce D."/>
        </authorList>
    </citation>
    <scope>NUCLEOTIDE SEQUENCE [LARGE SCALE GENOMIC DNA]</scope>
    <source>
        <strain evidence="1">Msz</strain>
    </source>
</reference>
<dbReference type="Proteomes" id="UP001162030">
    <property type="component" value="Chromosome"/>
</dbReference>
<evidence type="ECO:0000313" key="1">
    <source>
        <dbReference type="EMBL" id="CAI8935637.1"/>
    </source>
</evidence>
<organism evidence="1 2">
    <name type="scientific">Methylocaldum szegediense</name>
    <dbReference type="NCBI Taxonomy" id="73780"/>
    <lineage>
        <taxon>Bacteria</taxon>
        <taxon>Pseudomonadati</taxon>
        <taxon>Pseudomonadota</taxon>
        <taxon>Gammaproteobacteria</taxon>
        <taxon>Methylococcales</taxon>
        <taxon>Methylococcaceae</taxon>
        <taxon>Methylocaldum</taxon>
    </lineage>
</organism>
<keyword evidence="2" id="KW-1185">Reference proteome</keyword>
<name>A0ABN8XA92_9GAMM</name>